<dbReference type="GO" id="GO:0005829">
    <property type="term" value="C:cytosol"/>
    <property type="evidence" value="ECO:0007669"/>
    <property type="project" value="TreeGrafter"/>
</dbReference>
<dbReference type="Gene3D" id="1.10.1580.10">
    <property type="match status" value="1"/>
</dbReference>
<proteinExistence type="predicted"/>
<dbReference type="GO" id="GO:0003924">
    <property type="term" value="F:GTPase activity"/>
    <property type="evidence" value="ECO:0007669"/>
    <property type="project" value="InterPro"/>
</dbReference>
<evidence type="ECO:0000256" key="5">
    <source>
        <dbReference type="ARBA" id="ARBA00023134"/>
    </source>
</evidence>
<feature type="compositionally biased region" description="Acidic residues" evidence="7">
    <location>
        <begin position="282"/>
        <end position="310"/>
    </location>
</feature>
<keyword evidence="4" id="KW-0378">Hydrolase</keyword>
<organism evidence="9 10">
    <name type="scientific">Bemisia tabaci</name>
    <name type="common">Sweetpotato whitefly</name>
    <name type="synonym">Aleurodes tabaci</name>
    <dbReference type="NCBI Taxonomy" id="7038"/>
    <lineage>
        <taxon>Eukaryota</taxon>
        <taxon>Metazoa</taxon>
        <taxon>Ecdysozoa</taxon>
        <taxon>Arthropoda</taxon>
        <taxon>Hexapoda</taxon>
        <taxon>Insecta</taxon>
        <taxon>Pterygota</taxon>
        <taxon>Neoptera</taxon>
        <taxon>Paraneoptera</taxon>
        <taxon>Hemiptera</taxon>
        <taxon>Sternorrhyncha</taxon>
        <taxon>Aleyrodoidea</taxon>
        <taxon>Aleyrodidae</taxon>
        <taxon>Aleyrodinae</taxon>
        <taxon>Bemisia</taxon>
    </lineage>
</organism>
<feature type="region of interest" description="Disordered" evidence="7">
    <location>
        <begin position="247"/>
        <end position="310"/>
    </location>
</feature>
<dbReference type="InterPro" id="IPR023179">
    <property type="entry name" value="GTP-bd_ortho_bundle_sf"/>
</dbReference>
<evidence type="ECO:0000256" key="2">
    <source>
        <dbReference type="ARBA" id="ARBA00022490"/>
    </source>
</evidence>
<feature type="domain" description="CP-type G" evidence="8">
    <location>
        <begin position="162"/>
        <end position="404"/>
    </location>
</feature>
<feature type="region of interest" description="Disordered" evidence="7">
    <location>
        <begin position="571"/>
        <end position="606"/>
    </location>
</feature>
<reference evidence="9" key="1">
    <citation type="submission" date="2021-12" db="EMBL/GenBank/DDBJ databases">
        <authorList>
            <person name="King R."/>
        </authorList>
    </citation>
    <scope>NUCLEOTIDE SEQUENCE</scope>
</reference>
<evidence type="ECO:0000256" key="3">
    <source>
        <dbReference type="ARBA" id="ARBA00022741"/>
    </source>
</evidence>
<evidence type="ECO:0000313" key="9">
    <source>
        <dbReference type="EMBL" id="CAH0384985.1"/>
    </source>
</evidence>
<evidence type="ECO:0000256" key="4">
    <source>
        <dbReference type="ARBA" id="ARBA00022801"/>
    </source>
</evidence>
<dbReference type="InterPro" id="IPR030378">
    <property type="entry name" value="G_CP_dom"/>
</dbReference>
<dbReference type="AlphaFoldDB" id="A0A9P0A630"/>
<keyword evidence="5" id="KW-0342">GTP-binding</keyword>
<dbReference type="Gene3D" id="3.40.50.300">
    <property type="entry name" value="P-loop containing nucleotide triphosphate hydrolases"/>
    <property type="match status" value="1"/>
</dbReference>
<keyword evidence="10" id="KW-1185">Reference proteome</keyword>
<dbReference type="GO" id="GO:0000054">
    <property type="term" value="P:ribosomal subunit export from nucleus"/>
    <property type="evidence" value="ECO:0007669"/>
    <property type="project" value="TreeGrafter"/>
</dbReference>
<dbReference type="PROSITE" id="PS51721">
    <property type="entry name" value="G_CP"/>
    <property type="match status" value="1"/>
</dbReference>
<keyword evidence="3" id="KW-0547">Nucleotide-binding</keyword>
<sequence>MSGKKKTNLGRALIKDRFRNTQGKKKVETSMLHSADVEDGIDWARLNLKSVTEESSFDAFFSIAELAGTEFMAERLNVNFVNPKSNVGLLTRKEQEKLSENHREKKKCLKIPRRPKWDASTTAEELQTKERQEFLEWRRNLSSLQEDEGLLLTPYEKNLDFWRQLWRVVERSDIVVQIVDARNPLLFRCEDLERYVKEVSPNKKNLILLNKADFLTGKQRKAWASYFESIGVNVAFFSAVEATDVIPEEEEEAVDGKKNDVEEEAKGDDEAPETSEEKGNSEGDDEGGDEGDDDGFETEEEEEIIGELDEDEMNVKNSSKLLSREELIDFFKSFHKADYEKVTPGVTTVGLVGYPNVGKSSTINALLTCKKVSVSATPGKTKHFQTLFLDSNLLLCDCPGLVTPSFVFTKADMIINGILPIDQMRDHVPPVNLVCTLIPREALEQHYGIMIPRPEEGEDPDRPPFSEELLNAYAYNRGFMTSNGQPDNPRSSRYVLKDFVNGRLLYCTAPPGWDQSKYHQFKVKKVRMPRPVTPLQHRILKPVKTTATELDQTFFDKKSTGVHMKGTAKYMPGVNPTNSGASSNFYTSSPSTWRKQLKEKRHKKEKLRRVYRHLDE</sequence>
<evidence type="ECO:0000313" key="10">
    <source>
        <dbReference type="Proteomes" id="UP001152759"/>
    </source>
</evidence>
<evidence type="ECO:0000256" key="6">
    <source>
        <dbReference type="ARBA" id="ARBA00040145"/>
    </source>
</evidence>
<feature type="compositionally biased region" description="Acidic residues" evidence="7">
    <location>
        <begin position="261"/>
        <end position="274"/>
    </location>
</feature>
<dbReference type="EMBL" id="OU963863">
    <property type="protein sequence ID" value="CAH0384985.1"/>
    <property type="molecule type" value="Genomic_DNA"/>
</dbReference>
<feature type="compositionally biased region" description="Polar residues" evidence="7">
    <location>
        <begin position="575"/>
        <end position="593"/>
    </location>
</feature>
<dbReference type="PANTHER" id="PTHR45709:SF2">
    <property type="entry name" value="LARGE SUBUNIT GTPASE 1 HOMOLOG"/>
    <property type="match status" value="1"/>
</dbReference>
<dbReference type="SUPFAM" id="SSF52540">
    <property type="entry name" value="P-loop containing nucleoside triphosphate hydrolases"/>
    <property type="match status" value="1"/>
</dbReference>
<dbReference type="CDD" id="cd01857">
    <property type="entry name" value="HSR1_MMR1"/>
    <property type="match status" value="1"/>
</dbReference>
<dbReference type="FunFam" id="1.10.1580.10:FF:000008">
    <property type="entry name" value="Large subunit GTPase 1"/>
    <property type="match status" value="1"/>
</dbReference>
<evidence type="ECO:0000259" key="8">
    <source>
        <dbReference type="PROSITE" id="PS51721"/>
    </source>
</evidence>
<dbReference type="KEGG" id="btab:109029623"/>
<dbReference type="Pfam" id="PF01926">
    <property type="entry name" value="MMR_HSR1"/>
    <property type="match status" value="1"/>
</dbReference>
<protein>
    <recommendedName>
        <fullName evidence="6">Large subunit GTPase 1 homolog</fullName>
    </recommendedName>
</protein>
<keyword evidence="2" id="KW-0963">Cytoplasm</keyword>
<dbReference type="InterPro" id="IPR006073">
    <property type="entry name" value="GTP-bd"/>
</dbReference>
<dbReference type="InterPro" id="IPR027417">
    <property type="entry name" value="P-loop_NTPase"/>
</dbReference>
<evidence type="ECO:0000256" key="1">
    <source>
        <dbReference type="ARBA" id="ARBA00004496"/>
    </source>
</evidence>
<evidence type="ECO:0000256" key="7">
    <source>
        <dbReference type="SAM" id="MobiDB-lite"/>
    </source>
</evidence>
<feature type="compositionally biased region" description="Basic residues" evidence="7">
    <location>
        <begin position="595"/>
        <end position="606"/>
    </location>
</feature>
<comment type="subcellular location">
    <subcellularLocation>
        <location evidence="1">Cytoplasm</location>
    </subcellularLocation>
</comment>
<gene>
    <name evidence="9" type="ORF">BEMITA_LOCUS4266</name>
</gene>
<dbReference type="Proteomes" id="UP001152759">
    <property type="component" value="Chromosome 2"/>
</dbReference>
<dbReference type="PANTHER" id="PTHR45709">
    <property type="entry name" value="LARGE SUBUNIT GTPASE 1 HOMOLOG-RELATED"/>
    <property type="match status" value="1"/>
</dbReference>
<dbReference type="InterPro" id="IPR043358">
    <property type="entry name" value="GNL1-like"/>
</dbReference>
<dbReference type="GO" id="GO:0005525">
    <property type="term" value="F:GTP binding"/>
    <property type="evidence" value="ECO:0007669"/>
    <property type="project" value="UniProtKB-KW"/>
</dbReference>
<accession>A0A9P0A630</accession>
<name>A0A9P0A630_BEMTA</name>